<gene>
    <name evidence="2" type="ORF">KE626_27195</name>
</gene>
<dbReference type="InterPro" id="IPR036909">
    <property type="entry name" value="Cyt_c-like_dom_sf"/>
</dbReference>
<keyword evidence="1" id="KW-0732">Signal</keyword>
<dbReference type="RefSeq" id="WP_211976181.1">
    <property type="nucleotide sequence ID" value="NZ_CBFHAM010000010.1"/>
</dbReference>
<evidence type="ECO:0000256" key="1">
    <source>
        <dbReference type="SAM" id="SignalP"/>
    </source>
</evidence>
<evidence type="ECO:0000313" key="3">
    <source>
        <dbReference type="Proteomes" id="UP000676386"/>
    </source>
</evidence>
<evidence type="ECO:0008006" key="4">
    <source>
        <dbReference type="Google" id="ProtNLM"/>
    </source>
</evidence>
<feature type="signal peptide" evidence="1">
    <location>
        <begin position="1"/>
        <end position="17"/>
    </location>
</feature>
<sequence>MKIHLIASGLLITAALASLPLHDSYAAGKIPGTDDPRARKAVLSVLTNKCNVCHRHSNPGKVFTPDNLDELAPKIYKQVFVKRRMPKGRDIRLTPEEEQQLRDWLETKVVARN</sequence>
<reference evidence="2 3" key="1">
    <citation type="submission" date="2021-04" db="EMBL/GenBank/DDBJ databases">
        <title>Chitinophaga sp. nov., isolated from the rhizosphere soil.</title>
        <authorList>
            <person name="He S."/>
        </authorList>
    </citation>
    <scope>NUCLEOTIDE SEQUENCE [LARGE SCALE GENOMIC DNA]</scope>
    <source>
        <strain evidence="2 3">2R12</strain>
    </source>
</reference>
<proteinExistence type="predicted"/>
<protein>
    <recommendedName>
        <fullName evidence="4">Haem-binding domain-containing protein</fullName>
    </recommendedName>
</protein>
<dbReference type="SUPFAM" id="SSF46626">
    <property type="entry name" value="Cytochrome c"/>
    <property type="match status" value="1"/>
</dbReference>
<keyword evidence="3" id="KW-1185">Reference proteome</keyword>
<evidence type="ECO:0000313" key="2">
    <source>
        <dbReference type="EMBL" id="MBS0031043.1"/>
    </source>
</evidence>
<name>A0ABS5J748_9BACT</name>
<feature type="chain" id="PRO_5045992988" description="Haem-binding domain-containing protein" evidence="1">
    <location>
        <begin position="18"/>
        <end position="113"/>
    </location>
</feature>
<comment type="caution">
    <text evidence="2">The sequence shown here is derived from an EMBL/GenBank/DDBJ whole genome shotgun (WGS) entry which is preliminary data.</text>
</comment>
<accession>A0ABS5J748</accession>
<dbReference type="Proteomes" id="UP000676386">
    <property type="component" value="Unassembled WGS sequence"/>
</dbReference>
<dbReference type="EMBL" id="JAGTXB010000019">
    <property type="protein sequence ID" value="MBS0031043.1"/>
    <property type="molecule type" value="Genomic_DNA"/>
</dbReference>
<organism evidence="2 3">
    <name type="scientific">Chitinophaga hostae</name>
    <dbReference type="NCBI Taxonomy" id="2831022"/>
    <lineage>
        <taxon>Bacteria</taxon>
        <taxon>Pseudomonadati</taxon>
        <taxon>Bacteroidota</taxon>
        <taxon>Chitinophagia</taxon>
        <taxon>Chitinophagales</taxon>
        <taxon>Chitinophagaceae</taxon>
        <taxon>Chitinophaga</taxon>
    </lineage>
</organism>